<protein>
    <submittedName>
        <fullName evidence="7">ABR113Cp</fullName>
    </submittedName>
</protein>
<dbReference type="PANTHER" id="PTHR43791:SF63">
    <property type="entry name" value="HIGH AFFINITY CYSTEINE TRANSPORTER"/>
    <property type="match status" value="1"/>
</dbReference>
<reference evidence="7 8" key="1">
    <citation type="journal article" date="2004" name="Science">
        <title>The Ashbya gossypii genome as a tool for mapping the ancient Saccharomyces cerevisiae genome.</title>
        <authorList>
            <person name="Dietrich F.S."/>
            <person name="Voegeli S."/>
            <person name="Brachat S."/>
            <person name="Lerch A."/>
            <person name="Gates K."/>
            <person name="Steiner S."/>
            <person name="Mohr C."/>
            <person name="Pohlmann R."/>
            <person name="Luedi P."/>
            <person name="Choi S."/>
            <person name="Wing R.A."/>
            <person name="Flavier A."/>
            <person name="Gaffney T.D."/>
            <person name="Philippsen P."/>
        </authorList>
    </citation>
    <scope>NUCLEOTIDE SEQUENCE [LARGE SCALE GENOMIC DNA]</scope>
    <source>
        <strain evidence="8">ATCC 10895 / CBS 109.51 / FGSC 9923 / NRRL Y-1056</strain>
    </source>
</reference>
<feature type="transmembrane region" description="Helical" evidence="6">
    <location>
        <begin position="379"/>
        <end position="401"/>
    </location>
</feature>
<feature type="transmembrane region" description="Helical" evidence="6">
    <location>
        <begin position="178"/>
        <end position="203"/>
    </location>
</feature>
<feature type="transmembrane region" description="Helical" evidence="6">
    <location>
        <begin position="247"/>
        <end position="267"/>
    </location>
</feature>
<dbReference type="Proteomes" id="UP000000591">
    <property type="component" value="Chromosome II"/>
</dbReference>
<feature type="transmembrane region" description="Helical" evidence="6">
    <location>
        <begin position="84"/>
        <end position="101"/>
    </location>
</feature>
<keyword evidence="4 6" id="KW-1133">Transmembrane helix</keyword>
<dbReference type="FunCoup" id="Q75DB3">
    <property type="interactions" value="39"/>
</dbReference>
<name>Q75DB3_EREGS</name>
<keyword evidence="5 6" id="KW-0472">Membrane</keyword>
<evidence type="ECO:0000256" key="3">
    <source>
        <dbReference type="ARBA" id="ARBA00022692"/>
    </source>
</evidence>
<feature type="transmembrane region" description="Helical" evidence="6">
    <location>
        <begin position="475"/>
        <end position="497"/>
    </location>
</feature>
<dbReference type="InterPro" id="IPR011701">
    <property type="entry name" value="MFS"/>
</dbReference>
<evidence type="ECO:0000256" key="6">
    <source>
        <dbReference type="SAM" id="Phobius"/>
    </source>
</evidence>
<evidence type="ECO:0000256" key="2">
    <source>
        <dbReference type="ARBA" id="ARBA00022448"/>
    </source>
</evidence>
<dbReference type="KEGG" id="ago:AGOS_ABR113C"/>
<evidence type="ECO:0000256" key="5">
    <source>
        <dbReference type="ARBA" id="ARBA00023136"/>
    </source>
</evidence>
<dbReference type="GO" id="GO:0016020">
    <property type="term" value="C:membrane"/>
    <property type="evidence" value="ECO:0000318"/>
    <property type="project" value="GO_Central"/>
</dbReference>
<proteinExistence type="predicted"/>
<gene>
    <name evidence="7" type="ORF">AGOS_ABR113C</name>
</gene>
<feature type="transmembrane region" description="Helical" evidence="6">
    <location>
        <begin position="349"/>
        <end position="372"/>
    </location>
</feature>
<accession>Q75DB3</accession>
<feature type="transmembrane region" description="Helical" evidence="6">
    <location>
        <begin position="407"/>
        <end position="430"/>
    </location>
</feature>
<comment type="subcellular location">
    <subcellularLocation>
        <location evidence="1">Membrane</location>
        <topology evidence="1">Multi-pass membrane protein</topology>
    </subcellularLocation>
</comment>
<dbReference type="Gene3D" id="1.20.1250.20">
    <property type="entry name" value="MFS general substrate transporter like domains"/>
    <property type="match status" value="1"/>
</dbReference>
<dbReference type="OMA" id="HCTAYNY"/>
<dbReference type="AlphaFoldDB" id="Q75DB3"/>
<dbReference type="EMBL" id="AE016815">
    <property type="protein sequence ID" value="AAS50884.2"/>
    <property type="molecule type" value="Genomic_DNA"/>
</dbReference>
<evidence type="ECO:0000313" key="7">
    <source>
        <dbReference type="EMBL" id="AAS50884.2"/>
    </source>
</evidence>
<evidence type="ECO:0000256" key="1">
    <source>
        <dbReference type="ARBA" id="ARBA00004141"/>
    </source>
</evidence>
<feature type="transmembrane region" description="Helical" evidence="6">
    <location>
        <begin position="215"/>
        <end position="235"/>
    </location>
</feature>
<organism evidence="7 8">
    <name type="scientific">Eremothecium gossypii (strain ATCC 10895 / CBS 109.51 / FGSC 9923 / NRRL Y-1056)</name>
    <name type="common">Yeast</name>
    <name type="synonym">Ashbya gossypii</name>
    <dbReference type="NCBI Taxonomy" id="284811"/>
    <lineage>
        <taxon>Eukaryota</taxon>
        <taxon>Fungi</taxon>
        <taxon>Dikarya</taxon>
        <taxon>Ascomycota</taxon>
        <taxon>Saccharomycotina</taxon>
        <taxon>Saccharomycetes</taxon>
        <taxon>Saccharomycetales</taxon>
        <taxon>Saccharomycetaceae</taxon>
        <taxon>Eremothecium</taxon>
    </lineage>
</organism>
<keyword evidence="2" id="KW-0813">Transport</keyword>
<dbReference type="PANTHER" id="PTHR43791">
    <property type="entry name" value="PERMEASE-RELATED"/>
    <property type="match status" value="1"/>
</dbReference>
<feature type="transmembrane region" description="Helical" evidence="6">
    <location>
        <begin position="442"/>
        <end position="463"/>
    </location>
</feature>
<dbReference type="InParanoid" id="Q75DB3"/>
<sequence length="543" mass="60767">MANPVTADEASEKRIQDSIVHEKQDFELKAELQSKSSVDISTKDEKSLVVNSRNADITLSFLLKHDKDVPPITEAEEKKLARKVMWYIVGLTASINFITYIDKAQLSYSTLLGFFEDVNMSLNRYNNVNTLFYVGYITGQINLLFIQKFPLKNVVIVLLTIWCIIMMVQCAMTDYKGVYVLRLCLGFTEAIIIPALNNTMLMFLTENEKAATAPIFVIATVSVSIPMGVLSYLILLIKNPAISHWKILSIIIGSLTFVVALVALYLYPNNPTDAKFLSLKEKVWVIRRVQDTTGSSIEQKKIKKHQIIEGLRDPISWLFLLFFATQQLANNLSYQRNLLLKSAGHIDDMHASLISSSSGGLAVIGSLVASFIMFKKKNFTAYTVVLWSIPSFIGCVAMMALPDNAHIAMVVMICIASSTDGIPWIMMISWSTTSTSGYSKRLTRIGMVMVGYSISNLISPQLWQEAHGPRYYPAWAVQLSLSFFFAPALAILIRIILARRNKERLALASDNLGAVEIDGDLVKTNLAMLDLTDLENKHFIYPL</sequence>
<dbReference type="GeneID" id="4619166"/>
<evidence type="ECO:0000256" key="4">
    <source>
        <dbReference type="ARBA" id="ARBA00022989"/>
    </source>
</evidence>
<dbReference type="STRING" id="284811.Q75DB3"/>
<dbReference type="eggNOG" id="KOG2533">
    <property type="taxonomic scope" value="Eukaryota"/>
</dbReference>
<dbReference type="RefSeq" id="NP_983060.2">
    <property type="nucleotide sequence ID" value="NM_208413.2"/>
</dbReference>
<dbReference type="HOGENOM" id="CLU_001265_0_5_1"/>
<dbReference type="GO" id="GO:0033229">
    <property type="term" value="F:cysteine transmembrane transporter activity"/>
    <property type="evidence" value="ECO:0000318"/>
    <property type="project" value="GO_Central"/>
</dbReference>
<evidence type="ECO:0000313" key="8">
    <source>
        <dbReference type="Proteomes" id="UP000000591"/>
    </source>
</evidence>
<dbReference type="GO" id="GO:0042883">
    <property type="term" value="P:cysteine transport"/>
    <property type="evidence" value="ECO:0000318"/>
    <property type="project" value="GO_Central"/>
</dbReference>
<reference evidence="8" key="2">
    <citation type="journal article" date="2013" name="G3 (Bethesda)">
        <title>Genomes of Ashbya fungi isolated from insects reveal four mating-type loci, numerous translocations, lack of transposons, and distinct gene duplications.</title>
        <authorList>
            <person name="Dietrich F.S."/>
            <person name="Voegeli S."/>
            <person name="Kuo S."/>
            <person name="Philippsen P."/>
        </authorList>
    </citation>
    <scope>GENOME REANNOTATION</scope>
    <source>
        <strain evidence="8">ATCC 10895 / CBS 109.51 / FGSC 9923 / NRRL Y-1056</strain>
    </source>
</reference>
<dbReference type="Pfam" id="PF07690">
    <property type="entry name" value="MFS_1"/>
    <property type="match status" value="1"/>
</dbReference>
<dbReference type="InterPro" id="IPR036259">
    <property type="entry name" value="MFS_trans_sf"/>
</dbReference>
<feature type="transmembrane region" description="Helical" evidence="6">
    <location>
        <begin position="153"/>
        <end position="172"/>
    </location>
</feature>
<dbReference type="OrthoDB" id="3639251at2759"/>
<keyword evidence="3 6" id="KW-0812">Transmembrane</keyword>
<dbReference type="SUPFAM" id="SSF103473">
    <property type="entry name" value="MFS general substrate transporter"/>
    <property type="match status" value="1"/>
</dbReference>
<keyword evidence="8" id="KW-1185">Reference proteome</keyword>